<evidence type="ECO:0000256" key="7">
    <source>
        <dbReference type="ARBA" id="ARBA00022642"/>
    </source>
</evidence>
<dbReference type="EMBL" id="PDJF01000001">
    <property type="protein sequence ID" value="PFG28840.1"/>
    <property type="molecule type" value="Genomic_DNA"/>
</dbReference>
<feature type="domain" description="Fumarate reductase/succinate dehydrogenase flavoprotein-like C-terminal" evidence="15">
    <location>
        <begin position="451"/>
        <end position="486"/>
    </location>
</feature>
<name>A0A2A9DSD0_9CORY</name>
<evidence type="ECO:0000259" key="14">
    <source>
        <dbReference type="Pfam" id="PF00890"/>
    </source>
</evidence>
<evidence type="ECO:0000256" key="8">
    <source>
        <dbReference type="ARBA" id="ARBA00022827"/>
    </source>
</evidence>
<keyword evidence="9" id="KW-0560">Oxidoreductase</keyword>
<dbReference type="InterPro" id="IPR036188">
    <property type="entry name" value="FAD/NAD-bd_sf"/>
</dbReference>
<dbReference type="PRINTS" id="PR00411">
    <property type="entry name" value="PNDRDTASEI"/>
</dbReference>
<dbReference type="Gene3D" id="3.90.700.10">
    <property type="entry name" value="Succinate dehydrogenase/fumarate reductase flavoprotein, catalytic domain"/>
    <property type="match status" value="1"/>
</dbReference>
<keyword evidence="17" id="KW-1185">Reference proteome</keyword>
<evidence type="ECO:0000256" key="3">
    <source>
        <dbReference type="ARBA" id="ARBA00008562"/>
    </source>
</evidence>
<comment type="function">
    <text evidence="10">Catalyzes the oxidation of L-aspartate to iminoaspartate, the first step in the de novo biosynthesis of NAD(+).</text>
</comment>
<dbReference type="PANTHER" id="PTHR42716:SF2">
    <property type="entry name" value="L-ASPARTATE OXIDASE, CHLOROPLASTIC"/>
    <property type="match status" value="1"/>
</dbReference>
<evidence type="ECO:0000256" key="12">
    <source>
        <dbReference type="ARBA" id="ARBA00048305"/>
    </source>
</evidence>
<dbReference type="RefSeq" id="WP_098389256.1">
    <property type="nucleotide sequence ID" value="NZ_LS483464.1"/>
</dbReference>
<dbReference type="GO" id="GO:0008734">
    <property type="term" value="F:L-aspartate oxidase activity"/>
    <property type="evidence" value="ECO:0007669"/>
    <property type="project" value="UniProtKB-EC"/>
</dbReference>
<dbReference type="PANTHER" id="PTHR42716">
    <property type="entry name" value="L-ASPARTATE OXIDASE"/>
    <property type="match status" value="1"/>
</dbReference>
<evidence type="ECO:0000259" key="15">
    <source>
        <dbReference type="Pfam" id="PF02910"/>
    </source>
</evidence>
<dbReference type="Pfam" id="PF02910">
    <property type="entry name" value="Succ_DH_flav_C"/>
    <property type="match status" value="1"/>
</dbReference>
<dbReference type="SUPFAM" id="SSF46977">
    <property type="entry name" value="Succinate dehydrogenase/fumarate reductase flavoprotein C-terminal domain"/>
    <property type="match status" value="1"/>
</dbReference>
<comment type="catalytic activity">
    <reaction evidence="12">
        <text>L-aspartate + O2 = iminosuccinate + H2O2</text>
        <dbReference type="Rhea" id="RHEA:25876"/>
        <dbReference type="ChEBI" id="CHEBI:15379"/>
        <dbReference type="ChEBI" id="CHEBI:16240"/>
        <dbReference type="ChEBI" id="CHEBI:29991"/>
        <dbReference type="ChEBI" id="CHEBI:77875"/>
        <dbReference type="EC" id="1.4.3.16"/>
    </reaction>
    <physiologicalReaction direction="left-to-right" evidence="12">
        <dbReference type="Rhea" id="RHEA:25877"/>
    </physiologicalReaction>
</comment>
<dbReference type="EC" id="1.4.3.16" evidence="4"/>
<comment type="pathway">
    <text evidence="2">Cofactor biosynthesis; NAD(+) biosynthesis; iminoaspartate from L-aspartate (oxidase route): step 1/1.</text>
</comment>
<dbReference type="Proteomes" id="UP000221653">
    <property type="component" value="Unassembled WGS sequence"/>
</dbReference>
<evidence type="ECO:0000256" key="11">
    <source>
        <dbReference type="ARBA" id="ARBA00030386"/>
    </source>
</evidence>
<dbReference type="FunFam" id="3.90.700.10:FF:000002">
    <property type="entry name" value="L-aspartate oxidase"/>
    <property type="match status" value="1"/>
</dbReference>
<evidence type="ECO:0000313" key="16">
    <source>
        <dbReference type="EMBL" id="PFG28840.1"/>
    </source>
</evidence>
<keyword evidence="8" id="KW-0274">FAD</keyword>
<keyword evidence="6" id="KW-0285">Flavoprotein</keyword>
<dbReference type="Gene3D" id="1.20.58.100">
    <property type="entry name" value="Fumarate reductase/succinate dehydrogenase flavoprotein-like, C-terminal domain"/>
    <property type="match status" value="1"/>
</dbReference>
<comment type="caution">
    <text evidence="16">The sequence shown here is derived from an EMBL/GenBank/DDBJ whole genome shotgun (WGS) entry which is preliminary data.</text>
</comment>
<dbReference type="GO" id="GO:0034628">
    <property type="term" value="P:'de novo' NAD+ biosynthetic process from L-aspartate"/>
    <property type="evidence" value="ECO:0007669"/>
    <property type="project" value="TreeGrafter"/>
</dbReference>
<evidence type="ECO:0000256" key="1">
    <source>
        <dbReference type="ARBA" id="ARBA00001974"/>
    </source>
</evidence>
<protein>
    <recommendedName>
        <fullName evidence="5">L-aspartate oxidase</fullName>
        <ecNumber evidence="4">1.4.3.16</ecNumber>
    </recommendedName>
    <alternativeName>
        <fullName evidence="11">Quinolinate synthase B</fullName>
    </alternativeName>
</protein>
<evidence type="ECO:0000313" key="17">
    <source>
        <dbReference type="Proteomes" id="UP000221653"/>
    </source>
</evidence>
<comment type="similarity">
    <text evidence="3">Belongs to the FAD-dependent oxidoreductase 2 family. NadB subfamily.</text>
</comment>
<sequence length="498" mass="51266">MNKHHILVVGSGVAGLSAALAGAAEGAQVTLLYPGPSIADSPGSTQLAQGGIAAAIDVGDTNEDHVRDTLSAGAGIVDPRAAQALVAGGARAVRTLIEQGFPVDRHPDGTIDYALEAAHSRPRVLHAGGDRSGLRLHEFLTAAVLAEPRIHHEAGHNLESIMVRDGHATGIRTPAGQEFTADATVLATGGYGSVYSRATGAPEAIGTGLIAAARAGALLADLEFVQFHPTVLAGTRHLISEAVRGAGAVLLDDAGHRFMREVDPRAELAPRDVVSAGIAGVLDRGADNVWLDARHLEGLDEEFPGISACLRAEGFDWHTDLIPVAPATHYCMGGIATDVKGRTSVPGLYAAGEVARTGVHGANRLASNSLLEGLVFGAAAGRAAATGGDSAPAWEGRGWSSRSTTVDVTLPDGPCDTDRARRAIDAGLGLLRTGAGIEQARSELSECGGDIANTGLLIATAAALRTESRGAHRRRDYPTTDPAQAHSIWLAVKGHHAY</sequence>
<proteinExistence type="inferred from homology"/>
<feature type="signal peptide" evidence="13">
    <location>
        <begin position="1"/>
        <end position="23"/>
    </location>
</feature>
<dbReference type="InterPro" id="IPR005288">
    <property type="entry name" value="NadB"/>
</dbReference>
<evidence type="ECO:0000256" key="2">
    <source>
        <dbReference type="ARBA" id="ARBA00004950"/>
    </source>
</evidence>
<dbReference type="OrthoDB" id="9805351at2"/>
<dbReference type="InterPro" id="IPR037099">
    <property type="entry name" value="Fum_R/Succ_DH_flav-like_C_sf"/>
</dbReference>
<evidence type="ECO:0000256" key="10">
    <source>
        <dbReference type="ARBA" id="ARBA00029426"/>
    </source>
</evidence>
<evidence type="ECO:0000256" key="13">
    <source>
        <dbReference type="SAM" id="SignalP"/>
    </source>
</evidence>
<dbReference type="SUPFAM" id="SSF56425">
    <property type="entry name" value="Succinate dehydrogenase/fumarate reductase flavoprotein, catalytic domain"/>
    <property type="match status" value="1"/>
</dbReference>
<feature type="chain" id="PRO_5039581709" description="L-aspartate oxidase" evidence="13">
    <location>
        <begin position="24"/>
        <end position="498"/>
    </location>
</feature>
<dbReference type="STRING" id="1724.GCA_001044175_00913"/>
<dbReference type="InterPro" id="IPR027477">
    <property type="entry name" value="Succ_DH/fumarate_Rdtase_cat_sf"/>
</dbReference>
<dbReference type="InterPro" id="IPR015939">
    <property type="entry name" value="Fum_Rdtase/Succ_DH_flav-like_C"/>
</dbReference>
<dbReference type="SUPFAM" id="SSF51905">
    <property type="entry name" value="FAD/NAD(P)-binding domain"/>
    <property type="match status" value="1"/>
</dbReference>
<evidence type="ECO:0000256" key="4">
    <source>
        <dbReference type="ARBA" id="ARBA00012173"/>
    </source>
</evidence>
<comment type="cofactor">
    <cofactor evidence="1">
        <name>FAD</name>
        <dbReference type="ChEBI" id="CHEBI:57692"/>
    </cofactor>
</comment>
<evidence type="ECO:0000256" key="6">
    <source>
        <dbReference type="ARBA" id="ARBA00022630"/>
    </source>
</evidence>
<dbReference type="Gene3D" id="3.50.50.60">
    <property type="entry name" value="FAD/NAD(P)-binding domain"/>
    <property type="match status" value="1"/>
</dbReference>
<dbReference type="Pfam" id="PF00890">
    <property type="entry name" value="FAD_binding_2"/>
    <property type="match status" value="1"/>
</dbReference>
<feature type="domain" description="FAD-dependent oxidoreductase 2 FAD-binding" evidence="14">
    <location>
        <begin position="6"/>
        <end position="370"/>
    </location>
</feature>
<dbReference type="PRINTS" id="PR00368">
    <property type="entry name" value="FADPNR"/>
</dbReference>
<organism evidence="16 17">
    <name type="scientific">Corynebacterium renale</name>
    <dbReference type="NCBI Taxonomy" id="1724"/>
    <lineage>
        <taxon>Bacteria</taxon>
        <taxon>Bacillati</taxon>
        <taxon>Actinomycetota</taxon>
        <taxon>Actinomycetes</taxon>
        <taxon>Mycobacteriales</taxon>
        <taxon>Corynebacteriaceae</taxon>
        <taxon>Corynebacterium</taxon>
    </lineage>
</organism>
<dbReference type="GO" id="GO:0033765">
    <property type="term" value="F:steroid dehydrogenase activity, acting on the CH-CH group of donors"/>
    <property type="evidence" value="ECO:0007669"/>
    <property type="project" value="UniProtKB-ARBA"/>
</dbReference>
<dbReference type="AlphaFoldDB" id="A0A2A9DSD0"/>
<keyword evidence="13" id="KW-0732">Signal</keyword>
<keyword evidence="7" id="KW-0662">Pyridine nucleotide biosynthesis</keyword>
<dbReference type="UniPathway" id="UPA00253">
    <property type="reaction ID" value="UER00326"/>
</dbReference>
<evidence type="ECO:0000256" key="9">
    <source>
        <dbReference type="ARBA" id="ARBA00023002"/>
    </source>
</evidence>
<gene>
    <name evidence="16" type="ORF">ATK06_1966</name>
</gene>
<dbReference type="InterPro" id="IPR003953">
    <property type="entry name" value="FAD-dep_OxRdtase_2_FAD-bd"/>
</dbReference>
<reference evidence="16 17" key="1">
    <citation type="submission" date="2017-10" db="EMBL/GenBank/DDBJ databases">
        <title>Sequencing the genomes of 1000 actinobacteria strains.</title>
        <authorList>
            <person name="Klenk H.-P."/>
        </authorList>
    </citation>
    <scope>NUCLEOTIDE SEQUENCE [LARGE SCALE GENOMIC DNA]</scope>
    <source>
        <strain evidence="16 17">DSM 20688</strain>
    </source>
</reference>
<accession>A0A2A9DSD0</accession>
<evidence type="ECO:0000256" key="5">
    <source>
        <dbReference type="ARBA" id="ARBA00021901"/>
    </source>
</evidence>